<feature type="region of interest" description="Disordered" evidence="1">
    <location>
        <begin position="474"/>
        <end position="502"/>
    </location>
</feature>
<name>A0A9P9WRJ7_9PEZI</name>
<keyword evidence="2" id="KW-0472">Membrane</keyword>
<evidence type="ECO:0000256" key="1">
    <source>
        <dbReference type="SAM" id="MobiDB-lite"/>
    </source>
</evidence>
<feature type="transmembrane region" description="Helical" evidence="2">
    <location>
        <begin position="263"/>
        <end position="285"/>
    </location>
</feature>
<feature type="transmembrane region" description="Helical" evidence="2">
    <location>
        <begin position="58"/>
        <end position="78"/>
    </location>
</feature>
<comment type="caution">
    <text evidence="3">The sequence shown here is derived from an EMBL/GenBank/DDBJ whole genome shotgun (WGS) entry which is preliminary data.</text>
</comment>
<evidence type="ECO:0000313" key="3">
    <source>
        <dbReference type="EMBL" id="KAI1876481.1"/>
    </source>
</evidence>
<dbReference type="EMBL" id="JAFIMR010000007">
    <property type="protein sequence ID" value="KAI1876481.1"/>
    <property type="molecule type" value="Genomic_DNA"/>
</dbReference>
<dbReference type="AlphaFoldDB" id="A0A9P9WRJ7"/>
<protein>
    <submittedName>
        <fullName evidence="3">Uncharacterized protein</fullName>
    </submittedName>
</protein>
<sequence>MSGFHSIGSGYSANSAFAMNTTMTNSSRGFLQAANGNSTFQVINEFKFLAARSIRQSAIILSVFNTISAFAAALGILYDCYQRAQRNRTRGQAKPSIFTCVKGAETYPFILSLAITIQGIIFAVSQSRGLDGLFAKGCSLISQFMWPAIFIVPYVQLIFGIEIALRGLRTKPFPPRGKWTVAICMAVWKMLLVITGLVAFFIPSSDFCFASLFWFVAKWAEGGFALFMTISVILIACAVIVFLKLTRHATIETSERVQASRMVYYLAVGILSNILMVPFFIYLTFNNLGDMDGDAGLTLSMIATVVANVSGLMNGGLHLFFRSNIISTIGPRDKMAEYERQQLKHKIRKADSNDYDFSSHVLQPVSGPRQLGRTASEESLVRYEKEEESVENQSLRTYGFSPNPLKSNSVFPSTTIPRAPEPAQLPASTLPSAGIHQRRPSTSYSLFPSNAANTTSVAMLPATTYSPVANTNPFDFETLKPPPSIKTGGRHRRDSSMASSATVQIGLRFSNVDDMPPMASTMVKNAEQVHNLDCPKALRPSPLAAFTGNEPSSPSEPQSPVSATSSRDPVKDARMKTLPPVPRAVTLAQVDTSQGQEGLLSSKVYRPESPVKKIPSPKGVGFNVPKRANTTPVQETATSPPPPRNRGNSDVAERRGDWI</sequence>
<feature type="region of interest" description="Disordered" evidence="1">
    <location>
        <begin position="366"/>
        <end position="401"/>
    </location>
</feature>
<accession>A0A9P9WRJ7</accession>
<feature type="transmembrane region" description="Helical" evidence="2">
    <location>
        <begin position="297"/>
        <end position="321"/>
    </location>
</feature>
<dbReference type="Proteomes" id="UP000829685">
    <property type="component" value="Unassembled WGS sequence"/>
</dbReference>
<feature type="transmembrane region" description="Helical" evidence="2">
    <location>
        <begin position="106"/>
        <end position="124"/>
    </location>
</feature>
<feature type="region of interest" description="Disordered" evidence="1">
    <location>
        <begin position="536"/>
        <end position="659"/>
    </location>
</feature>
<feature type="compositionally biased region" description="Polar residues" evidence="1">
    <location>
        <begin position="628"/>
        <end position="638"/>
    </location>
</feature>
<reference evidence="3" key="1">
    <citation type="submission" date="2021-03" db="EMBL/GenBank/DDBJ databases">
        <title>Revisited historic fungal species revealed as producer of novel bioactive compounds through whole genome sequencing and comparative genomics.</title>
        <authorList>
            <person name="Vignolle G.A."/>
            <person name="Hochenegger N."/>
            <person name="Mach R.L."/>
            <person name="Mach-Aigner A.R."/>
            <person name="Javad Rahimi M."/>
            <person name="Salim K.A."/>
            <person name="Chan C.M."/>
            <person name="Lim L.B.L."/>
            <person name="Cai F."/>
            <person name="Druzhinina I.S."/>
            <person name="U'Ren J.M."/>
            <person name="Derntl C."/>
        </authorList>
    </citation>
    <scope>NUCLEOTIDE SEQUENCE</scope>
    <source>
        <strain evidence="3">TUCIM 5799</strain>
    </source>
</reference>
<keyword evidence="4" id="KW-1185">Reference proteome</keyword>
<evidence type="ECO:0000313" key="4">
    <source>
        <dbReference type="Proteomes" id="UP000829685"/>
    </source>
</evidence>
<feature type="transmembrane region" description="Helical" evidence="2">
    <location>
        <begin position="144"/>
        <end position="165"/>
    </location>
</feature>
<feature type="compositionally biased region" description="Basic and acidic residues" evidence="1">
    <location>
        <begin position="375"/>
        <end position="385"/>
    </location>
</feature>
<feature type="transmembrane region" description="Helical" evidence="2">
    <location>
        <begin position="177"/>
        <end position="202"/>
    </location>
</feature>
<organism evidence="3 4">
    <name type="scientific">Neoarthrinium moseri</name>
    <dbReference type="NCBI Taxonomy" id="1658444"/>
    <lineage>
        <taxon>Eukaryota</taxon>
        <taxon>Fungi</taxon>
        <taxon>Dikarya</taxon>
        <taxon>Ascomycota</taxon>
        <taxon>Pezizomycotina</taxon>
        <taxon>Sordariomycetes</taxon>
        <taxon>Xylariomycetidae</taxon>
        <taxon>Amphisphaeriales</taxon>
        <taxon>Apiosporaceae</taxon>
        <taxon>Neoarthrinium</taxon>
    </lineage>
</organism>
<feature type="compositionally biased region" description="Low complexity" evidence="1">
    <location>
        <begin position="550"/>
        <end position="560"/>
    </location>
</feature>
<keyword evidence="2" id="KW-0812">Transmembrane</keyword>
<dbReference type="OrthoDB" id="5368516at2759"/>
<proteinExistence type="predicted"/>
<feature type="transmembrane region" description="Helical" evidence="2">
    <location>
        <begin position="222"/>
        <end position="243"/>
    </location>
</feature>
<gene>
    <name evidence="3" type="ORF">JX265_004007</name>
</gene>
<evidence type="ECO:0000256" key="2">
    <source>
        <dbReference type="SAM" id="Phobius"/>
    </source>
</evidence>
<keyword evidence="2" id="KW-1133">Transmembrane helix</keyword>